<gene>
    <name evidence="1" type="ORF">MACH21_14820</name>
</gene>
<dbReference type="Proteomes" id="UP001337723">
    <property type="component" value="Chromosome"/>
</dbReference>
<keyword evidence="2" id="KW-1185">Reference proteome</keyword>
<proteinExistence type="predicted"/>
<protein>
    <recommendedName>
        <fullName evidence="3">N-(5'-phosphoribosyl)anthranilate isomerase</fullName>
    </recommendedName>
</protein>
<evidence type="ECO:0000313" key="2">
    <source>
        <dbReference type="Proteomes" id="UP001337723"/>
    </source>
</evidence>
<reference evidence="1 2" key="1">
    <citation type="submission" date="2023-01" db="EMBL/GenBank/DDBJ databases">
        <title>Complete genome sequence of Roseicyclus marinus strain Dej080120_10.</title>
        <authorList>
            <person name="Ueki S."/>
            <person name="Maruyama F."/>
        </authorList>
    </citation>
    <scope>NUCLEOTIDE SEQUENCE [LARGE SCALE GENOMIC DNA]</scope>
    <source>
        <strain evidence="1 2">Dej080120_10</strain>
    </source>
</reference>
<dbReference type="AlphaFoldDB" id="A0AA48KKP3"/>
<dbReference type="RefSeq" id="WP_338276048.1">
    <property type="nucleotide sequence ID" value="NZ_AP027266.1"/>
</dbReference>
<evidence type="ECO:0000313" key="1">
    <source>
        <dbReference type="EMBL" id="BDW85305.1"/>
    </source>
</evidence>
<organism evidence="1 2">
    <name type="scientific">Roseicyclus marinus</name>
    <dbReference type="NCBI Taxonomy" id="2161673"/>
    <lineage>
        <taxon>Bacteria</taxon>
        <taxon>Pseudomonadati</taxon>
        <taxon>Pseudomonadota</taxon>
        <taxon>Alphaproteobacteria</taxon>
        <taxon>Rhodobacterales</taxon>
        <taxon>Roseobacteraceae</taxon>
        <taxon>Roseicyclus</taxon>
    </lineage>
</organism>
<evidence type="ECO:0008006" key="3">
    <source>
        <dbReference type="Google" id="ProtNLM"/>
    </source>
</evidence>
<accession>A0AA48KKP3</accession>
<sequence>MTMLRPVIPLPSAPWVEQVFSAKAVDRGGVVRRSLRWVEAEVGRQVFEAEVRRRGWHLVECNGQLVVFCTRRPIQVLF</sequence>
<dbReference type="KEGG" id="rmai:MACH21_14820"/>
<name>A0AA48KKP3_9RHOB</name>
<dbReference type="EMBL" id="AP027266">
    <property type="protein sequence ID" value="BDW85305.1"/>
    <property type="molecule type" value="Genomic_DNA"/>
</dbReference>